<evidence type="ECO:0000313" key="1">
    <source>
        <dbReference type="EMBL" id="CAD8403877.1"/>
    </source>
</evidence>
<name>A0A7S0G7R2_9RHOD</name>
<organism evidence="1">
    <name type="scientific">Rhodosorus marinus</name>
    <dbReference type="NCBI Taxonomy" id="101924"/>
    <lineage>
        <taxon>Eukaryota</taxon>
        <taxon>Rhodophyta</taxon>
        <taxon>Stylonematophyceae</taxon>
        <taxon>Stylonematales</taxon>
        <taxon>Stylonemataceae</taxon>
        <taxon>Rhodosorus</taxon>
    </lineage>
</organism>
<proteinExistence type="predicted"/>
<reference evidence="1" key="1">
    <citation type="submission" date="2021-01" db="EMBL/GenBank/DDBJ databases">
        <authorList>
            <person name="Corre E."/>
            <person name="Pelletier E."/>
            <person name="Niang G."/>
            <person name="Scheremetjew M."/>
            <person name="Finn R."/>
            <person name="Kale V."/>
            <person name="Holt S."/>
            <person name="Cochrane G."/>
            <person name="Meng A."/>
            <person name="Brown T."/>
            <person name="Cohen L."/>
        </authorList>
    </citation>
    <scope>NUCLEOTIDE SEQUENCE</scope>
    <source>
        <strain evidence="1">UTEX LB 2760</strain>
    </source>
</reference>
<dbReference type="AlphaFoldDB" id="A0A7S0G7R2"/>
<protein>
    <submittedName>
        <fullName evidence="1">Uncharacterized protein</fullName>
    </submittedName>
</protein>
<sequence>MATAADSLVSMNGYFRVEDVTKSEAKTLIHKLLKEMKQNPGVKHRGFSVAYDDGVVAWNYRTQTAEDCIANLETISKLITKIFDVETYDRIEVSAPAEEIQKLKGYKSLSDMGAQYFIVEGKGTNPTGKRRQWLSRVENIADFADILAILAFV</sequence>
<dbReference type="EMBL" id="HBEK01025283">
    <property type="protein sequence ID" value="CAD8403877.1"/>
    <property type="molecule type" value="Transcribed_RNA"/>
</dbReference>
<gene>
    <name evidence="1" type="ORF">RMAR0315_LOCUS13886</name>
</gene>
<accession>A0A7S0G7R2</accession>